<keyword evidence="2" id="KW-1185">Reference proteome</keyword>
<protein>
    <submittedName>
        <fullName evidence="1">Uncharacterized protein</fullName>
    </submittedName>
</protein>
<name>A0ACC2MNM2_PERAE</name>
<sequence length="325" mass="36450">MSNSDHPPTTSSSMVLLDYPHPHQSLLISTTTNAAAASPTTSTSLPRQYRKGNWNLDEALVLITAKKLEDERRSCSTSTSKQPCKTAEPRWKWVENYCWNHGCYRSQNQCNDKWDNLMRDYKKVRDYESRPCSSEPNKERGSPSYWDMEKHERKERSLPSNLLFEVFQALHDVVNRKNVQKSPAPDVSTAVTAPPPPPPPPPLPPPPPPPPSQPPLQSPAQIEMTVSSETEEDSEREEPGTKRRKGASLGSSVVRGASILAQTLLACEEKKDKRHQNVLEVEEKKLKIEENRTQINQEGLAALITAVNTLSSAVHTLVSDRTDTR</sequence>
<dbReference type="Proteomes" id="UP001234297">
    <property type="component" value="Chromosome 1"/>
</dbReference>
<reference evidence="1 2" key="1">
    <citation type="journal article" date="2022" name="Hortic Res">
        <title>A haplotype resolved chromosomal level avocado genome allows analysis of novel avocado genes.</title>
        <authorList>
            <person name="Nath O."/>
            <person name="Fletcher S.J."/>
            <person name="Hayward A."/>
            <person name="Shaw L.M."/>
            <person name="Masouleh A.K."/>
            <person name="Furtado A."/>
            <person name="Henry R.J."/>
            <person name="Mitter N."/>
        </authorList>
    </citation>
    <scope>NUCLEOTIDE SEQUENCE [LARGE SCALE GENOMIC DNA]</scope>
    <source>
        <strain evidence="2">cv. Hass</strain>
    </source>
</reference>
<accession>A0ACC2MNM2</accession>
<evidence type="ECO:0000313" key="2">
    <source>
        <dbReference type="Proteomes" id="UP001234297"/>
    </source>
</evidence>
<proteinExistence type="predicted"/>
<comment type="caution">
    <text evidence="1">The sequence shown here is derived from an EMBL/GenBank/DDBJ whole genome shotgun (WGS) entry which is preliminary data.</text>
</comment>
<evidence type="ECO:0000313" key="1">
    <source>
        <dbReference type="EMBL" id="KAJ8647235.1"/>
    </source>
</evidence>
<organism evidence="1 2">
    <name type="scientific">Persea americana</name>
    <name type="common">Avocado</name>
    <dbReference type="NCBI Taxonomy" id="3435"/>
    <lineage>
        <taxon>Eukaryota</taxon>
        <taxon>Viridiplantae</taxon>
        <taxon>Streptophyta</taxon>
        <taxon>Embryophyta</taxon>
        <taxon>Tracheophyta</taxon>
        <taxon>Spermatophyta</taxon>
        <taxon>Magnoliopsida</taxon>
        <taxon>Magnoliidae</taxon>
        <taxon>Laurales</taxon>
        <taxon>Lauraceae</taxon>
        <taxon>Persea</taxon>
    </lineage>
</organism>
<gene>
    <name evidence="1" type="ORF">MRB53_000258</name>
</gene>
<dbReference type="EMBL" id="CM056809">
    <property type="protein sequence ID" value="KAJ8647235.1"/>
    <property type="molecule type" value="Genomic_DNA"/>
</dbReference>